<dbReference type="Gene3D" id="3.40.250.10">
    <property type="entry name" value="Rhodanese-like domain"/>
    <property type="match status" value="1"/>
</dbReference>
<name>A0ABV5M2U9_9ACTN</name>
<dbReference type="RefSeq" id="WP_380027799.1">
    <property type="nucleotide sequence ID" value="NZ_JBHMCA010000020.1"/>
</dbReference>
<dbReference type="SMART" id="SM00450">
    <property type="entry name" value="RHOD"/>
    <property type="match status" value="1"/>
</dbReference>
<dbReference type="Pfam" id="PF00581">
    <property type="entry name" value="Rhodanese"/>
    <property type="match status" value="1"/>
</dbReference>
<sequence length="105" mass="10477">MVSAAEAGRRVEAGAVLIDVRSAPRRAADGTVPGALIVDRNHLSAEFGPDSPHRGRPVVVVCGSVNGSGPVAAALLGRGFSDVVHVDGGFAAWAEAGLPTSPPTA</sequence>
<dbReference type="PANTHER" id="PTHR43031">
    <property type="entry name" value="FAD-DEPENDENT OXIDOREDUCTASE"/>
    <property type="match status" value="1"/>
</dbReference>
<reference evidence="2 3" key="1">
    <citation type="submission" date="2024-09" db="EMBL/GenBank/DDBJ databases">
        <authorList>
            <person name="Sun Q."/>
            <person name="Mori K."/>
        </authorList>
    </citation>
    <scope>NUCLEOTIDE SEQUENCE [LARGE SCALE GENOMIC DNA]</scope>
    <source>
        <strain evidence="2 3">JCM 3307</strain>
    </source>
</reference>
<accession>A0ABV5M2U9</accession>
<evidence type="ECO:0000259" key="1">
    <source>
        <dbReference type="PROSITE" id="PS50206"/>
    </source>
</evidence>
<proteinExistence type="predicted"/>
<dbReference type="InterPro" id="IPR050229">
    <property type="entry name" value="GlpE_sulfurtransferase"/>
</dbReference>
<dbReference type="PANTHER" id="PTHR43031:SF7">
    <property type="entry name" value="NITRIC OXIDE REDUCTASE FLRD-NAD(+) REDUCTASE"/>
    <property type="match status" value="1"/>
</dbReference>
<keyword evidence="3" id="KW-1185">Reference proteome</keyword>
<dbReference type="Proteomes" id="UP001589608">
    <property type="component" value="Unassembled WGS sequence"/>
</dbReference>
<comment type="caution">
    <text evidence="2">The sequence shown here is derived from an EMBL/GenBank/DDBJ whole genome shotgun (WGS) entry which is preliminary data.</text>
</comment>
<dbReference type="InterPro" id="IPR036873">
    <property type="entry name" value="Rhodanese-like_dom_sf"/>
</dbReference>
<gene>
    <name evidence="2" type="ORF">ACFFTR_08820</name>
</gene>
<dbReference type="EMBL" id="JBHMCA010000020">
    <property type="protein sequence ID" value="MFB9443184.1"/>
    <property type="molecule type" value="Genomic_DNA"/>
</dbReference>
<organism evidence="2 3">
    <name type="scientific">Dactylosporangium vinaceum</name>
    <dbReference type="NCBI Taxonomy" id="53362"/>
    <lineage>
        <taxon>Bacteria</taxon>
        <taxon>Bacillati</taxon>
        <taxon>Actinomycetota</taxon>
        <taxon>Actinomycetes</taxon>
        <taxon>Micromonosporales</taxon>
        <taxon>Micromonosporaceae</taxon>
        <taxon>Dactylosporangium</taxon>
    </lineage>
</organism>
<protein>
    <submittedName>
        <fullName evidence="2">Rhodanese-like domain-containing protein</fullName>
    </submittedName>
</protein>
<dbReference type="InterPro" id="IPR001763">
    <property type="entry name" value="Rhodanese-like_dom"/>
</dbReference>
<evidence type="ECO:0000313" key="3">
    <source>
        <dbReference type="Proteomes" id="UP001589608"/>
    </source>
</evidence>
<evidence type="ECO:0000313" key="2">
    <source>
        <dbReference type="EMBL" id="MFB9443184.1"/>
    </source>
</evidence>
<dbReference type="SUPFAM" id="SSF52821">
    <property type="entry name" value="Rhodanese/Cell cycle control phosphatase"/>
    <property type="match status" value="1"/>
</dbReference>
<feature type="domain" description="Rhodanese" evidence="1">
    <location>
        <begin position="11"/>
        <end position="102"/>
    </location>
</feature>
<dbReference type="CDD" id="cd00158">
    <property type="entry name" value="RHOD"/>
    <property type="match status" value="1"/>
</dbReference>
<dbReference type="PROSITE" id="PS50206">
    <property type="entry name" value="RHODANESE_3"/>
    <property type="match status" value="1"/>
</dbReference>